<dbReference type="RefSeq" id="WP_166077517.1">
    <property type="nucleotide sequence ID" value="NZ_JAAJBT010000005.1"/>
</dbReference>
<dbReference type="EMBL" id="JAAJBT010000005">
    <property type="protein sequence ID" value="NHM02408.1"/>
    <property type="molecule type" value="Genomic_DNA"/>
</dbReference>
<sequence length="111" mass="12964">MESEVKKFLTEFKINMNMFGILYANRDKNTQTLADLEITPKFRDNILLNLNIEDYCEGPIDNDQYGNNPMWVFGTNVKKNEIYVKITLLPSKAFCISFHIAEHPLTYPLKK</sequence>
<evidence type="ECO:0000313" key="2">
    <source>
        <dbReference type="Proteomes" id="UP000800984"/>
    </source>
</evidence>
<reference evidence="1 2" key="1">
    <citation type="submission" date="2020-02" db="EMBL/GenBank/DDBJ databases">
        <authorList>
            <person name="Chen W.-M."/>
        </authorList>
    </citation>
    <scope>NUCLEOTIDE SEQUENCE [LARGE SCALE GENOMIC DNA]</scope>
    <source>
        <strain evidence="1 2">KDG-16</strain>
    </source>
</reference>
<name>A0ABX0I5D9_9FLAO</name>
<keyword evidence="2" id="KW-1185">Reference proteome</keyword>
<dbReference type="Proteomes" id="UP000800984">
    <property type="component" value="Unassembled WGS sequence"/>
</dbReference>
<comment type="caution">
    <text evidence="1">The sequence shown here is derived from an EMBL/GenBank/DDBJ whole genome shotgun (WGS) entry which is preliminary data.</text>
</comment>
<accession>A0ABX0I5D9</accession>
<evidence type="ECO:0000313" key="1">
    <source>
        <dbReference type="EMBL" id="NHM02408.1"/>
    </source>
</evidence>
<proteinExistence type="predicted"/>
<gene>
    <name evidence="1" type="ORF">G4D72_09840</name>
</gene>
<protein>
    <submittedName>
        <fullName evidence="1">Type II toxin-antitoxin system MqsR family toxin</fullName>
    </submittedName>
</protein>
<organism evidence="1 2">
    <name type="scientific">Flavobacterium difficile</name>
    <dbReference type="NCBI Taxonomy" id="2709659"/>
    <lineage>
        <taxon>Bacteria</taxon>
        <taxon>Pseudomonadati</taxon>
        <taxon>Bacteroidota</taxon>
        <taxon>Flavobacteriia</taxon>
        <taxon>Flavobacteriales</taxon>
        <taxon>Flavobacteriaceae</taxon>
        <taxon>Flavobacterium</taxon>
    </lineage>
</organism>